<proteinExistence type="inferred from homology"/>
<name>A0A090FH51_MESPL</name>
<keyword evidence="3 6" id="KW-0285">Flavoprotein</keyword>
<dbReference type="EMBL" id="CCNB01000043">
    <property type="protein sequence ID" value="CDX43307.1"/>
    <property type="molecule type" value="Genomic_DNA"/>
</dbReference>
<dbReference type="PANTHER" id="PTHR11552:SF147">
    <property type="entry name" value="CHOLINE DEHYDROGENASE, MITOCHONDRIAL"/>
    <property type="match status" value="1"/>
</dbReference>
<dbReference type="Pfam" id="PF00732">
    <property type="entry name" value="GMC_oxred_N"/>
    <property type="match status" value="1"/>
</dbReference>
<dbReference type="Pfam" id="PF05199">
    <property type="entry name" value="GMC_oxred_C"/>
    <property type="match status" value="1"/>
</dbReference>
<sequence length="552" mass="59841">MSRVSPTLRSPPFHMQTYDFIVVGSGSAGSVVADRLSASGRFSVLVLEAGGTDRRFYVQMPLGYGKTFFDPAVNWNYKTEPDPGLAGNADHWPRGKLLGGSSSINAMVFIRGAREDFDAWAAAGNPGWAYDDLLPSFKAMEDNAAGADQWRGVGGPLRVTDCSRAVHPLTKRYLAAAEQAGLPFNPDFNGASQEGVGVYQITTRNGRRMSAARAFLRPAMKRANVRVETNALATKILFEGKRAVGVEYEQNGQKKTARASREVILSGGSINSPQLLQLSGVGPATLLAGLGIPVVHANDNVGANLQDHVGINYTFKGKLPTLNQILRPWWGKLLVGMQYILLRSGPLSLSMNNAGGFFRTDPSMMRPNMQLYFQAFSTVIPKSGERPILTPDPWPGFSIGLSNCRPSSRGEIMIRSSNPRDYPRITANAYSTNADVDEMLAAVKFVRKIAAMPAMAEIIEEEVLPGPSVQSDADLIQDFRKRSGTVYHPVSTCRMGPDASRAVVDPRLRVHGLEGLRVIDASIFPDNITGNTNAASILTGWKGADLVLEDQK</sequence>
<comment type="similarity">
    <text evidence="2 6">Belongs to the GMC oxidoreductase family.</text>
</comment>
<evidence type="ECO:0000259" key="8">
    <source>
        <dbReference type="PROSITE" id="PS00624"/>
    </source>
</evidence>
<dbReference type="InterPro" id="IPR036188">
    <property type="entry name" value="FAD/NAD-bd_sf"/>
</dbReference>
<evidence type="ECO:0000313" key="10">
    <source>
        <dbReference type="Proteomes" id="UP000046373"/>
    </source>
</evidence>
<keyword evidence="4 5" id="KW-0274">FAD</keyword>
<evidence type="ECO:0000313" key="9">
    <source>
        <dbReference type="EMBL" id="CDX43307.1"/>
    </source>
</evidence>
<keyword evidence="9" id="KW-0560">Oxidoreductase</keyword>
<evidence type="ECO:0000256" key="3">
    <source>
        <dbReference type="ARBA" id="ARBA00022630"/>
    </source>
</evidence>
<dbReference type="GO" id="GO:0008812">
    <property type="term" value="F:choline dehydrogenase activity"/>
    <property type="evidence" value="ECO:0007669"/>
    <property type="project" value="UniProtKB-EC"/>
</dbReference>
<dbReference type="Gene3D" id="3.50.50.60">
    <property type="entry name" value="FAD/NAD(P)-binding domain"/>
    <property type="match status" value="1"/>
</dbReference>
<evidence type="ECO:0000259" key="7">
    <source>
        <dbReference type="PROSITE" id="PS00623"/>
    </source>
</evidence>
<reference evidence="9 10" key="1">
    <citation type="submission" date="2014-08" db="EMBL/GenBank/DDBJ databases">
        <authorList>
            <person name="Moulin Lionel"/>
        </authorList>
    </citation>
    <scope>NUCLEOTIDE SEQUENCE [LARGE SCALE GENOMIC DNA]</scope>
</reference>
<dbReference type="PIRSF" id="PIRSF000137">
    <property type="entry name" value="Alcohol_oxidase"/>
    <property type="match status" value="1"/>
</dbReference>
<accession>A0A090FH51</accession>
<dbReference type="InterPro" id="IPR000172">
    <property type="entry name" value="GMC_OxRdtase_N"/>
</dbReference>
<dbReference type="PROSITE" id="PS00624">
    <property type="entry name" value="GMC_OXRED_2"/>
    <property type="match status" value="1"/>
</dbReference>
<evidence type="ECO:0000256" key="2">
    <source>
        <dbReference type="ARBA" id="ARBA00010790"/>
    </source>
</evidence>
<evidence type="ECO:0000256" key="4">
    <source>
        <dbReference type="ARBA" id="ARBA00022827"/>
    </source>
</evidence>
<evidence type="ECO:0000256" key="5">
    <source>
        <dbReference type="PIRSR" id="PIRSR000137-2"/>
    </source>
</evidence>
<dbReference type="InterPro" id="IPR012132">
    <property type="entry name" value="GMC_OxRdtase"/>
</dbReference>
<feature type="domain" description="Glucose-methanol-choline oxidoreductase N-terminal" evidence="7">
    <location>
        <begin position="95"/>
        <end position="118"/>
    </location>
</feature>
<dbReference type="AlphaFoldDB" id="A0A090FH51"/>
<feature type="domain" description="Glucose-methanol-choline oxidoreductase N-terminal" evidence="8">
    <location>
        <begin position="268"/>
        <end position="282"/>
    </location>
</feature>
<dbReference type="SUPFAM" id="SSF54373">
    <property type="entry name" value="FAD-linked reductases, C-terminal domain"/>
    <property type="match status" value="1"/>
</dbReference>
<dbReference type="PANTHER" id="PTHR11552">
    <property type="entry name" value="GLUCOSE-METHANOL-CHOLINE GMC OXIDOREDUCTASE"/>
    <property type="match status" value="1"/>
</dbReference>
<protein>
    <submittedName>
        <fullName evidence="9">Choline dehydrogenase, mitochondrial</fullName>
        <ecNumber evidence="9">1.1.99.1</ecNumber>
    </submittedName>
</protein>
<dbReference type="Proteomes" id="UP000046373">
    <property type="component" value="Unassembled WGS sequence"/>
</dbReference>
<evidence type="ECO:0000256" key="6">
    <source>
        <dbReference type="RuleBase" id="RU003968"/>
    </source>
</evidence>
<feature type="binding site" evidence="5">
    <location>
        <begin position="105"/>
        <end position="108"/>
    </location>
    <ligand>
        <name>FAD</name>
        <dbReference type="ChEBI" id="CHEBI:57692"/>
    </ligand>
</feature>
<comment type="cofactor">
    <cofactor evidence="1 5">
        <name>FAD</name>
        <dbReference type="ChEBI" id="CHEBI:57692"/>
    </cofactor>
</comment>
<organism evidence="9 10">
    <name type="scientific">Mesorhizobium plurifarium</name>
    <dbReference type="NCBI Taxonomy" id="69974"/>
    <lineage>
        <taxon>Bacteria</taxon>
        <taxon>Pseudomonadati</taxon>
        <taxon>Pseudomonadota</taxon>
        <taxon>Alphaproteobacteria</taxon>
        <taxon>Hyphomicrobiales</taxon>
        <taxon>Phyllobacteriaceae</taxon>
        <taxon>Mesorhizobium</taxon>
    </lineage>
</organism>
<evidence type="ECO:0000256" key="1">
    <source>
        <dbReference type="ARBA" id="ARBA00001974"/>
    </source>
</evidence>
<dbReference type="InterPro" id="IPR007867">
    <property type="entry name" value="GMC_OxRtase_C"/>
</dbReference>
<dbReference type="SUPFAM" id="SSF51905">
    <property type="entry name" value="FAD/NAD(P)-binding domain"/>
    <property type="match status" value="1"/>
</dbReference>
<dbReference type="Gene3D" id="3.30.560.10">
    <property type="entry name" value="Glucose Oxidase, domain 3"/>
    <property type="match status" value="1"/>
</dbReference>
<dbReference type="GO" id="GO:0050660">
    <property type="term" value="F:flavin adenine dinucleotide binding"/>
    <property type="evidence" value="ECO:0007669"/>
    <property type="project" value="InterPro"/>
</dbReference>
<dbReference type="PROSITE" id="PS00623">
    <property type="entry name" value="GMC_OXRED_1"/>
    <property type="match status" value="1"/>
</dbReference>
<dbReference type="EC" id="1.1.99.1" evidence="9"/>
<gene>
    <name evidence="9" type="primary">Chdh</name>
    <name evidence="9" type="ORF">MPLDJ20_60183</name>
</gene>